<dbReference type="AlphaFoldDB" id="A0AAF0US63"/>
<dbReference type="EMBL" id="CP133621">
    <property type="protein sequence ID" value="WMV50339.1"/>
    <property type="molecule type" value="Genomic_DNA"/>
</dbReference>
<sequence length="80" mass="9214">SNRDTQFTSQYLKCFQKGLGTRVKVSTTFHHHTNGYHSRISMAPFEALYGRRYGSTIGWFEVCEVGLIGRKMVHEAMEKV</sequence>
<keyword evidence="2" id="KW-1185">Reference proteome</keyword>
<proteinExistence type="predicted"/>
<dbReference type="Proteomes" id="UP001234989">
    <property type="component" value="Chromosome 10"/>
</dbReference>
<evidence type="ECO:0008006" key="3">
    <source>
        <dbReference type="Google" id="ProtNLM"/>
    </source>
</evidence>
<gene>
    <name evidence="1" type="ORF">MTR67_043724</name>
</gene>
<evidence type="ECO:0000313" key="1">
    <source>
        <dbReference type="EMBL" id="WMV50339.1"/>
    </source>
</evidence>
<evidence type="ECO:0000313" key="2">
    <source>
        <dbReference type="Proteomes" id="UP001234989"/>
    </source>
</evidence>
<protein>
    <recommendedName>
        <fullName evidence="3">Integrase catalytic domain-containing protein</fullName>
    </recommendedName>
</protein>
<accession>A0AAF0US63</accession>
<feature type="non-terminal residue" evidence="1">
    <location>
        <position position="1"/>
    </location>
</feature>
<name>A0AAF0US63_SOLVR</name>
<reference evidence="1" key="1">
    <citation type="submission" date="2023-08" db="EMBL/GenBank/DDBJ databases">
        <title>A de novo genome assembly of Solanum verrucosum Schlechtendal, a Mexican diploid species geographically isolated from the other diploid A-genome species in potato relatives.</title>
        <authorList>
            <person name="Hosaka K."/>
        </authorList>
    </citation>
    <scope>NUCLEOTIDE SEQUENCE</scope>
    <source>
        <tissue evidence="1">Young leaves</tissue>
    </source>
</reference>
<organism evidence="1 2">
    <name type="scientific">Solanum verrucosum</name>
    <dbReference type="NCBI Taxonomy" id="315347"/>
    <lineage>
        <taxon>Eukaryota</taxon>
        <taxon>Viridiplantae</taxon>
        <taxon>Streptophyta</taxon>
        <taxon>Embryophyta</taxon>
        <taxon>Tracheophyta</taxon>
        <taxon>Spermatophyta</taxon>
        <taxon>Magnoliopsida</taxon>
        <taxon>eudicotyledons</taxon>
        <taxon>Gunneridae</taxon>
        <taxon>Pentapetalae</taxon>
        <taxon>asterids</taxon>
        <taxon>lamiids</taxon>
        <taxon>Solanales</taxon>
        <taxon>Solanaceae</taxon>
        <taxon>Solanoideae</taxon>
        <taxon>Solaneae</taxon>
        <taxon>Solanum</taxon>
    </lineage>
</organism>